<evidence type="ECO:0000313" key="1">
    <source>
        <dbReference type="EMBL" id="KAJ8001688.1"/>
    </source>
</evidence>
<reference evidence="1" key="1">
    <citation type="submission" date="2021-05" db="EMBL/GenBank/DDBJ databases">
        <authorList>
            <person name="Pan Q."/>
            <person name="Jouanno E."/>
            <person name="Zahm M."/>
            <person name="Klopp C."/>
            <person name="Cabau C."/>
            <person name="Louis A."/>
            <person name="Berthelot C."/>
            <person name="Parey E."/>
            <person name="Roest Crollius H."/>
            <person name="Montfort J."/>
            <person name="Robinson-Rechavi M."/>
            <person name="Bouchez O."/>
            <person name="Lampietro C."/>
            <person name="Lopez Roques C."/>
            <person name="Donnadieu C."/>
            <person name="Postlethwait J."/>
            <person name="Bobe J."/>
            <person name="Dillon D."/>
            <person name="Chandos A."/>
            <person name="von Hippel F."/>
            <person name="Guiguen Y."/>
        </authorList>
    </citation>
    <scope>NUCLEOTIDE SEQUENCE</scope>
    <source>
        <strain evidence="1">YG-Jan2019</strain>
    </source>
</reference>
<sequence length="82" mass="8805">MDEVKPAVGSRSGILSSEETSTDSSLRAAWIQALSGRLLGHQARRGCSRGQVSAPTFRNRRTGEPGLLTYDPFSLSVAQTRA</sequence>
<protein>
    <submittedName>
        <fullName evidence="1">Uncharacterized protein</fullName>
    </submittedName>
</protein>
<proteinExistence type="predicted"/>
<gene>
    <name evidence="1" type="ORF">DPEC_G00172050</name>
</gene>
<dbReference type="EMBL" id="CM055741">
    <property type="protein sequence ID" value="KAJ8001688.1"/>
    <property type="molecule type" value="Genomic_DNA"/>
</dbReference>
<keyword evidence="2" id="KW-1185">Reference proteome</keyword>
<comment type="caution">
    <text evidence="1">The sequence shown here is derived from an EMBL/GenBank/DDBJ whole genome shotgun (WGS) entry which is preliminary data.</text>
</comment>
<organism evidence="1 2">
    <name type="scientific">Dallia pectoralis</name>
    <name type="common">Alaska blackfish</name>
    <dbReference type="NCBI Taxonomy" id="75939"/>
    <lineage>
        <taxon>Eukaryota</taxon>
        <taxon>Metazoa</taxon>
        <taxon>Chordata</taxon>
        <taxon>Craniata</taxon>
        <taxon>Vertebrata</taxon>
        <taxon>Euteleostomi</taxon>
        <taxon>Actinopterygii</taxon>
        <taxon>Neopterygii</taxon>
        <taxon>Teleostei</taxon>
        <taxon>Protacanthopterygii</taxon>
        <taxon>Esociformes</taxon>
        <taxon>Umbridae</taxon>
        <taxon>Dallia</taxon>
    </lineage>
</organism>
<dbReference type="Proteomes" id="UP001157502">
    <property type="component" value="Chromosome 14"/>
</dbReference>
<name>A0ACC2GDW2_DALPE</name>
<accession>A0ACC2GDW2</accession>
<evidence type="ECO:0000313" key="2">
    <source>
        <dbReference type="Proteomes" id="UP001157502"/>
    </source>
</evidence>